<dbReference type="GO" id="GO:0008233">
    <property type="term" value="F:peptidase activity"/>
    <property type="evidence" value="ECO:0007669"/>
    <property type="project" value="UniProtKB-KW"/>
</dbReference>
<dbReference type="Gene3D" id="2.40.10.10">
    <property type="entry name" value="Trypsin-like serine proteases"/>
    <property type="match status" value="2"/>
</dbReference>
<evidence type="ECO:0000259" key="1">
    <source>
        <dbReference type="Pfam" id="PF19955"/>
    </source>
</evidence>
<dbReference type="OrthoDB" id="9770276at2"/>
<dbReference type="RefSeq" id="WP_123128292.1">
    <property type="nucleotide sequence ID" value="NZ_RJJD01000015.1"/>
</dbReference>
<dbReference type="Proteomes" id="UP000272117">
    <property type="component" value="Unassembled WGS sequence"/>
</dbReference>
<keyword evidence="2" id="KW-0378">Hydrolase</keyword>
<dbReference type="Pfam" id="PF19955">
    <property type="entry name" value="EAD1"/>
    <property type="match status" value="1"/>
</dbReference>
<feature type="domain" description="Effector-associated" evidence="1">
    <location>
        <begin position="5"/>
        <end position="76"/>
    </location>
</feature>
<keyword evidence="3" id="KW-1185">Reference proteome</keyword>
<gene>
    <name evidence="2" type="ORF">EFB08_17620</name>
</gene>
<dbReference type="InterPro" id="IPR045430">
    <property type="entry name" value="EAD1"/>
</dbReference>
<organism evidence="2 3">
    <name type="scientific">Rufibacter latericius</name>
    <dbReference type="NCBI Taxonomy" id="2487040"/>
    <lineage>
        <taxon>Bacteria</taxon>
        <taxon>Pseudomonadati</taxon>
        <taxon>Bacteroidota</taxon>
        <taxon>Cytophagia</taxon>
        <taxon>Cytophagales</taxon>
        <taxon>Hymenobacteraceae</taxon>
        <taxon>Rufibacter</taxon>
    </lineage>
</organism>
<keyword evidence="2" id="KW-0645">Protease</keyword>
<dbReference type="SUPFAM" id="SSF50494">
    <property type="entry name" value="Trypsin-like serine proteases"/>
    <property type="match status" value="1"/>
</dbReference>
<dbReference type="PANTHER" id="PTHR36234:SF5">
    <property type="entry name" value="LYSYL ENDOPEPTIDASE"/>
    <property type="match status" value="1"/>
</dbReference>
<evidence type="ECO:0000313" key="2">
    <source>
        <dbReference type="EMBL" id="RNI23367.1"/>
    </source>
</evidence>
<dbReference type="PANTHER" id="PTHR36234">
    <property type="entry name" value="LYSYL ENDOPEPTIDASE"/>
    <property type="match status" value="1"/>
</dbReference>
<name>A0A3M9ME06_9BACT</name>
<sequence>MSIKIAQLTDVLSDLVPNETGVFKYIRDAGLKPQNIRLQGSVIDMWSETLNEAKKHNKVNDIVSSVLKAYPDNPFLLSALELKEVNYALSPDIDDVSTWNGVDRDTLEKLTFDSNTLLPINFLERGIIASRSVAKVEIKYNGYVDVGTGFLFRVAEDGESLFATNYHVINNKDRISSTRIIFNFEQDTNGDSKASKSFKIDEGGPWLLSPVNDLDVCIFKLDCLPAALEEFGYLLLSKSEVKKNDYVNIIQHPAGQMKQISLYHNIVTYCDDRVVQYLTDTLRGSSGAPVFNSDWKVVALHHSGGNRKNNEDPLPFGAKFRNEGIQINRIIDFVQNASK</sequence>
<reference evidence="2 3" key="1">
    <citation type="submission" date="2018-11" db="EMBL/GenBank/DDBJ databases">
        <title>Rufibacter latericius sp. nov., isolated from water in Baiyang Lake.</title>
        <authorList>
            <person name="Yang Y."/>
        </authorList>
    </citation>
    <scope>NUCLEOTIDE SEQUENCE [LARGE SCALE GENOMIC DNA]</scope>
    <source>
        <strain evidence="2 3">R-22-1c-1</strain>
    </source>
</reference>
<proteinExistence type="predicted"/>
<accession>A0A3M9ME06</accession>
<protein>
    <submittedName>
        <fullName evidence="2">Serine protease</fullName>
    </submittedName>
</protein>
<dbReference type="GO" id="GO:0006508">
    <property type="term" value="P:proteolysis"/>
    <property type="evidence" value="ECO:0007669"/>
    <property type="project" value="UniProtKB-KW"/>
</dbReference>
<comment type="caution">
    <text evidence="2">The sequence shown here is derived from an EMBL/GenBank/DDBJ whole genome shotgun (WGS) entry which is preliminary data.</text>
</comment>
<evidence type="ECO:0000313" key="3">
    <source>
        <dbReference type="Proteomes" id="UP000272117"/>
    </source>
</evidence>
<dbReference type="InterPro" id="IPR009003">
    <property type="entry name" value="Peptidase_S1_PA"/>
</dbReference>
<dbReference type="Pfam" id="PF13365">
    <property type="entry name" value="Trypsin_2"/>
    <property type="match status" value="1"/>
</dbReference>
<dbReference type="EMBL" id="RJJD01000015">
    <property type="protein sequence ID" value="RNI23367.1"/>
    <property type="molecule type" value="Genomic_DNA"/>
</dbReference>
<dbReference type="AlphaFoldDB" id="A0A3M9ME06"/>
<dbReference type="InterPro" id="IPR043504">
    <property type="entry name" value="Peptidase_S1_PA_chymotrypsin"/>
</dbReference>